<dbReference type="PROSITE" id="PS50005">
    <property type="entry name" value="TPR"/>
    <property type="match status" value="6"/>
</dbReference>
<evidence type="ECO:0000313" key="6">
    <source>
        <dbReference type="Proteomes" id="UP000640725"/>
    </source>
</evidence>
<organism evidence="5 6">
    <name type="scientific">Planktothrix mougeotii LEGE 06226</name>
    <dbReference type="NCBI Taxonomy" id="1828728"/>
    <lineage>
        <taxon>Bacteria</taxon>
        <taxon>Bacillati</taxon>
        <taxon>Cyanobacteriota</taxon>
        <taxon>Cyanophyceae</taxon>
        <taxon>Oscillatoriophycideae</taxon>
        <taxon>Oscillatoriales</taxon>
        <taxon>Microcoleaceae</taxon>
        <taxon>Planktothrix</taxon>
    </lineage>
</organism>
<dbReference type="PRINTS" id="PR00320">
    <property type="entry name" value="GPROTEINBRPT"/>
</dbReference>
<keyword evidence="4" id="KW-0802">TPR repeat</keyword>
<dbReference type="Gene3D" id="2.130.10.10">
    <property type="entry name" value="YVTN repeat-like/Quinoprotein amine dehydrogenase"/>
    <property type="match status" value="3"/>
</dbReference>
<dbReference type="InterPro" id="IPR019734">
    <property type="entry name" value="TPR_rpt"/>
</dbReference>
<keyword evidence="6" id="KW-1185">Reference proteome</keyword>
<dbReference type="SMART" id="SM00028">
    <property type="entry name" value="TPR"/>
    <property type="match status" value="8"/>
</dbReference>
<dbReference type="PROSITE" id="PS00678">
    <property type="entry name" value="WD_REPEATS_1"/>
    <property type="match status" value="1"/>
</dbReference>
<accession>A0ABR9UCL3</accession>
<keyword evidence="1 3" id="KW-0853">WD repeat</keyword>
<comment type="caution">
    <text evidence="5">The sequence shown here is derived from an EMBL/GenBank/DDBJ whole genome shotgun (WGS) entry which is preliminary data.</text>
</comment>
<dbReference type="SMART" id="SM00320">
    <property type="entry name" value="WD40"/>
    <property type="match status" value="7"/>
</dbReference>
<feature type="repeat" description="WD" evidence="3">
    <location>
        <begin position="733"/>
        <end position="774"/>
    </location>
</feature>
<dbReference type="SUPFAM" id="SSF50978">
    <property type="entry name" value="WD40 repeat-like"/>
    <property type="match status" value="1"/>
</dbReference>
<sequence length="810" mass="92406">MTNPYRFLKLLFISLLISAIGLYDFSSVAFAQSFSPKNELNLSSTPSLLKENLKNVRSQEDIKSISPFIGNDFVFYVNTFKKLGSQGKKSNQDFPNLLGDININVTGSKNPSIQGGFFNFNIPINNNIHEINLLKIVNNENKSSNQDPKVFQLYKEGQEALEEKEYEKAVKYFTQALSFDDQFSEAYAQRGFANYNLDDCKEALKDFNLAISGSQPKLEDHVNNPQLYVDHIILRGWFYIKIGDYQAAYEDFSEAIKRNPQVYQSYLYRAVVYLLNLDDPNAIKNAIKDLDMAIKKDPTSQDAFLIRGSIKAELGEYEDAIDDFKQVIYWNKKENSSSSLAQTYYKQGLAELNLGNYEAAIKSFNEAKNNNPKYPELFYNQGLAYYYQGKLDQAINCYSEEIKRNPKFLEVYYQRGKSFYKKNDFEKAREDFKKVLDKDQEYIEAEMELANTYFDLAVKSNKDQISNLDWSDQEYKKVIQHSSEQSKYQDYVSQAKSIRKIIKNFLEDQAIFRVISNPDKFGYGLVDTIAISPSGDRIASGGDNNIVKISTFNKEKFQEEKSFDNQNQVYTLVFNPHKNKLAIGGAKSLKIWDLNFGKGEAFQLPNDNAIIRSLVYDSTGEILISAGENTPITFWDEKTGEQIGLITTQTKKINSLALSPDGKWLVSGGYDKVLRSYDYKTRTEFRTLDQEHRHTDIIRAIVISPDNQLLISGSNDNTIKIWGLNSGEFRYQLTGHTKAVTSLAITSDSQFLASGADDGTVKIWDLKHRQELATLSFPSSYVQSIAFTPDNKFLVSGGDKNAIKVWKMPF</sequence>
<keyword evidence="2" id="KW-0677">Repeat</keyword>
<dbReference type="InterPro" id="IPR050349">
    <property type="entry name" value="WD_LIS1/nudF_dynein_reg"/>
</dbReference>
<dbReference type="Pfam" id="PF00400">
    <property type="entry name" value="WD40"/>
    <property type="match status" value="6"/>
</dbReference>
<evidence type="ECO:0000256" key="4">
    <source>
        <dbReference type="PROSITE-ProRule" id="PRU00339"/>
    </source>
</evidence>
<evidence type="ECO:0000313" key="5">
    <source>
        <dbReference type="EMBL" id="MBE9144204.1"/>
    </source>
</evidence>
<feature type="repeat" description="WD" evidence="3">
    <location>
        <begin position="646"/>
        <end position="687"/>
    </location>
</feature>
<dbReference type="RefSeq" id="WP_193869710.1">
    <property type="nucleotide sequence ID" value="NZ_JADEWU010000027.1"/>
</dbReference>
<dbReference type="Gene3D" id="1.25.40.10">
    <property type="entry name" value="Tetratricopeptide repeat domain"/>
    <property type="match status" value="4"/>
</dbReference>
<dbReference type="Pfam" id="PF13432">
    <property type="entry name" value="TPR_16"/>
    <property type="match status" value="1"/>
</dbReference>
<feature type="repeat" description="TPR" evidence="4">
    <location>
        <begin position="229"/>
        <end position="262"/>
    </location>
</feature>
<dbReference type="CDD" id="cd00200">
    <property type="entry name" value="WD40"/>
    <property type="match status" value="1"/>
</dbReference>
<feature type="repeat" description="TPR" evidence="4">
    <location>
        <begin position="341"/>
        <end position="374"/>
    </location>
</feature>
<dbReference type="SUPFAM" id="SSF48452">
    <property type="entry name" value="TPR-like"/>
    <property type="match status" value="2"/>
</dbReference>
<dbReference type="InterPro" id="IPR019775">
    <property type="entry name" value="WD40_repeat_CS"/>
</dbReference>
<gene>
    <name evidence="5" type="ORF">IQ236_13385</name>
</gene>
<dbReference type="EMBL" id="JADEWU010000027">
    <property type="protein sequence ID" value="MBE9144204.1"/>
    <property type="molecule type" value="Genomic_DNA"/>
</dbReference>
<dbReference type="InterPro" id="IPR020472">
    <property type="entry name" value="WD40_PAC1"/>
</dbReference>
<feature type="repeat" description="WD" evidence="3">
    <location>
        <begin position="604"/>
        <end position="645"/>
    </location>
</feature>
<dbReference type="PROSITE" id="PS50082">
    <property type="entry name" value="WD_REPEATS_2"/>
    <property type="match status" value="5"/>
</dbReference>
<feature type="repeat" description="WD" evidence="3">
    <location>
        <begin position="775"/>
        <end position="810"/>
    </location>
</feature>
<dbReference type="InterPro" id="IPR011990">
    <property type="entry name" value="TPR-like_helical_dom_sf"/>
</dbReference>
<name>A0ABR9UCL3_9CYAN</name>
<feature type="repeat" description="TPR" evidence="4">
    <location>
        <begin position="375"/>
        <end position="408"/>
    </location>
</feature>
<evidence type="ECO:0000256" key="2">
    <source>
        <dbReference type="ARBA" id="ARBA00022737"/>
    </source>
</evidence>
<dbReference type="Proteomes" id="UP000640725">
    <property type="component" value="Unassembled WGS sequence"/>
</dbReference>
<dbReference type="InterPro" id="IPR015943">
    <property type="entry name" value="WD40/YVTN_repeat-like_dom_sf"/>
</dbReference>
<dbReference type="Pfam" id="PF13181">
    <property type="entry name" value="TPR_8"/>
    <property type="match status" value="4"/>
</dbReference>
<evidence type="ECO:0000256" key="1">
    <source>
        <dbReference type="ARBA" id="ARBA00022574"/>
    </source>
</evidence>
<reference evidence="5 6" key="1">
    <citation type="submission" date="2020-10" db="EMBL/GenBank/DDBJ databases">
        <authorList>
            <person name="Castelo-Branco R."/>
            <person name="Eusebio N."/>
            <person name="Adriana R."/>
            <person name="Vieira A."/>
            <person name="Brugerolle De Fraissinette N."/>
            <person name="Rezende De Castro R."/>
            <person name="Schneider M.P."/>
            <person name="Vasconcelos V."/>
            <person name="Leao P.N."/>
        </authorList>
    </citation>
    <scope>NUCLEOTIDE SEQUENCE [LARGE SCALE GENOMIC DNA]</scope>
    <source>
        <strain evidence="5 6">LEGE 06226</strain>
    </source>
</reference>
<dbReference type="PANTHER" id="PTHR44129">
    <property type="entry name" value="WD REPEAT-CONTAINING PROTEIN POP1"/>
    <property type="match status" value="1"/>
</dbReference>
<proteinExistence type="predicted"/>
<feature type="repeat" description="TPR" evidence="4">
    <location>
        <begin position="409"/>
        <end position="442"/>
    </location>
</feature>
<feature type="repeat" description="TPR" evidence="4">
    <location>
        <begin position="301"/>
        <end position="334"/>
    </location>
</feature>
<feature type="repeat" description="TPR" evidence="4">
    <location>
        <begin position="150"/>
        <end position="183"/>
    </location>
</feature>
<evidence type="ECO:0000256" key="3">
    <source>
        <dbReference type="PROSITE-ProRule" id="PRU00221"/>
    </source>
</evidence>
<dbReference type="InterPro" id="IPR036322">
    <property type="entry name" value="WD40_repeat_dom_sf"/>
</dbReference>
<dbReference type="InterPro" id="IPR001680">
    <property type="entry name" value="WD40_rpt"/>
</dbReference>
<feature type="repeat" description="WD" evidence="3">
    <location>
        <begin position="691"/>
        <end position="732"/>
    </location>
</feature>
<dbReference type="PROSITE" id="PS50294">
    <property type="entry name" value="WD_REPEATS_REGION"/>
    <property type="match status" value="3"/>
</dbReference>
<protein>
    <submittedName>
        <fullName evidence="5">Tetratricopeptide repeat protein</fullName>
    </submittedName>
</protein>